<protein>
    <submittedName>
        <fullName evidence="1">Phosphoglycolate phosphatase</fullName>
    </submittedName>
</protein>
<dbReference type="EMBL" id="FNUC01000004">
    <property type="protein sequence ID" value="SEF18130.1"/>
    <property type="molecule type" value="Genomic_DNA"/>
</dbReference>
<proteinExistence type="predicted"/>
<evidence type="ECO:0000313" key="2">
    <source>
        <dbReference type="Proteomes" id="UP000181980"/>
    </source>
</evidence>
<name>A0A1H5PWB1_9ACTN</name>
<reference evidence="2" key="1">
    <citation type="submission" date="2016-10" db="EMBL/GenBank/DDBJ databases">
        <authorList>
            <person name="Varghese N."/>
            <person name="Submissions S."/>
        </authorList>
    </citation>
    <scope>NUCLEOTIDE SEQUENCE [LARGE SCALE GENOMIC DNA]</scope>
    <source>
        <strain evidence="2">DSM 45237</strain>
    </source>
</reference>
<gene>
    <name evidence="1" type="ORF">SAMN04488561_6237</name>
</gene>
<dbReference type="Proteomes" id="UP000181980">
    <property type="component" value="Unassembled WGS sequence"/>
</dbReference>
<dbReference type="InterPro" id="IPR023214">
    <property type="entry name" value="HAD_sf"/>
</dbReference>
<dbReference type="GO" id="GO:0008967">
    <property type="term" value="F:phosphoglycolate phosphatase activity"/>
    <property type="evidence" value="ECO:0007669"/>
    <property type="project" value="TreeGrafter"/>
</dbReference>
<dbReference type="PANTHER" id="PTHR43434:SF1">
    <property type="entry name" value="PHOSPHOGLYCOLATE PHOSPHATASE"/>
    <property type="match status" value="1"/>
</dbReference>
<dbReference type="STRING" id="561176.SAMN04488561_6237"/>
<dbReference type="PANTHER" id="PTHR43434">
    <property type="entry name" value="PHOSPHOGLYCOLATE PHOSPHATASE"/>
    <property type="match status" value="1"/>
</dbReference>
<dbReference type="SUPFAM" id="SSF56784">
    <property type="entry name" value="HAD-like"/>
    <property type="match status" value="1"/>
</dbReference>
<dbReference type="GO" id="GO:0006281">
    <property type="term" value="P:DNA repair"/>
    <property type="evidence" value="ECO:0007669"/>
    <property type="project" value="TreeGrafter"/>
</dbReference>
<dbReference type="GO" id="GO:0005829">
    <property type="term" value="C:cytosol"/>
    <property type="evidence" value="ECO:0007669"/>
    <property type="project" value="TreeGrafter"/>
</dbReference>
<dbReference type="InterPro" id="IPR050155">
    <property type="entry name" value="HAD-like_hydrolase_sf"/>
</dbReference>
<keyword evidence="2" id="KW-1185">Reference proteome</keyword>
<dbReference type="InterPro" id="IPR036412">
    <property type="entry name" value="HAD-like_sf"/>
</dbReference>
<evidence type="ECO:0000313" key="1">
    <source>
        <dbReference type="EMBL" id="SEF18130.1"/>
    </source>
</evidence>
<dbReference type="Gene3D" id="3.40.50.1000">
    <property type="entry name" value="HAD superfamily/HAD-like"/>
    <property type="match status" value="1"/>
</dbReference>
<dbReference type="AlphaFoldDB" id="A0A1H5PWB1"/>
<sequence length="191" mass="20196">MVDDAERAWRATRAALAIVDQEALTPATADAFRTGFRLPMDAYFAALGVPADATGRCVDEWNAAMSAAPTVLAPGARHLLDVAGTLGVPVVVVSGADERVIHGDCRAQGLTALISEVHGNVHPKREVLRRYRSKGPLLYVGDTRYDVAEGLGAGAWTVGVDFGYGSRSELADAHTIVSDLRDVARMLSGVP</sequence>
<organism evidence="1 2">
    <name type="scientific">Jiangella alba</name>
    <dbReference type="NCBI Taxonomy" id="561176"/>
    <lineage>
        <taxon>Bacteria</taxon>
        <taxon>Bacillati</taxon>
        <taxon>Actinomycetota</taxon>
        <taxon>Actinomycetes</taxon>
        <taxon>Jiangellales</taxon>
        <taxon>Jiangellaceae</taxon>
        <taxon>Jiangella</taxon>
    </lineage>
</organism>
<accession>A0A1H5PWB1</accession>